<reference evidence="8" key="1">
    <citation type="journal article" date="2020" name="Stud. Mycol.">
        <title>101 Dothideomycetes genomes: a test case for predicting lifestyles and emergence of pathogens.</title>
        <authorList>
            <person name="Haridas S."/>
            <person name="Albert R."/>
            <person name="Binder M."/>
            <person name="Bloem J."/>
            <person name="Labutti K."/>
            <person name="Salamov A."/>
            <person name="Andreopoulos B."/>
            <person name="Baker S."/>
            <person name="Barry K."/>
            <person name="Bills G."/>
            <person name="Bluhm B."/>
            <person name="Cannon C."/>
            <person name="Castanera R."/>
            <person name="Culley D."/>
            <person name="Daum C."/>
            <person name="Ezra D."/>
            <person name="Gonzalez J."/>
            <person name="Henrissat B."/>
            <person name="Kuo A."/>
            <person name="Liang C."/>
            <person name="Lipzen A."/>
            <person name="Lutzoni F."/>
            <person name="Magnuson J."/>
            <person name="Mondo S."/>
            <person name="Nolan M."/>
            <person name="Ohm R."/>
            <person name="Pangilinan J."/>
            <person name="Park H.-J."/>
            <person name="Ramirez L."/>
            <person name="Alfaro M."/>
            <person name="Sun H."/>
            <person name="Tritt A."/>
            <person name="Yoshinaga Y."/>
            <person name="Zwiers L.-H."/>
            <person name="Turgeon B."/>
            <person name="Goodwin S."/>
            <person name="Spatafora J."/>
            <person name="Crous P."/>
            <person name="Grigoriev I."/>
        </authorList>
    </citation>
    <scope>NUCLEOTIDE SEQUENCE</scope>
    <source>
        <strain evidence="8">CBS 627.86</strain>
    </source>
</reference>
<evidence type="ECO:0000256" key="5">
    <source>
        <dbReference type="SAM" id="Coils"/>
    </source>
</evidence>
<proteinExistence type="predicted"/>
<name>A0A6A5YTS4_9PLEO</name>
<sequence>MKGRLVRHKWMCECNPRQYAKHFETKKPGKNKGRWFYVCQKDQKDKNRCDFFLWDDDAKTREKICLRNNTDSEEETREEQTANPPPRRPTPPPAHTVAGGAASNAARKRGRAALEDEDDEFGGFDQGDPAFNNELEQAMEAAETPRKAARIDPYSADAFTTPTRRKLPWMKDGPSNGLPTPQTGGRSNDLFPTPFVNPGSSLLTPSKFREAEEDIEGTTQDPGSQHSAHCLDTPTPARFREGGSGSREADALATKITSTLIENGVRMNLTAEGKLRSLVASNMNGRQATREYLDRKVDRVQHEKRELHTRIEALEKQLEEQKALVRVLTNQIREMGSQPEFE</sequence>
<dbReference type="EMBL" id="ML977342">
    <property type="protein sequence ID" value="KAF2109488.1"/>
    <property type="molecule type" value="Genomic_DNA"/>
</dbReference>
<protein>
    <recommendedName>
        <fullName evidence="7">GRF-type domain-containing protein</fullName>
    </recommendedName>
</protein>
<keyword evidence="1" id="KW-0479">Metal-binding</keyword>
<feature type="domain" description="GRF-type" evidence="7">
    <location>
        <begin position="12"/>
        <end position="58"/>
    </location>
</feature>
<organism evidence="8 9">
    <name type="scientific">Lophiotrema nucula</name>
    <dbReference type="NCBI Taxonomy" id="690887"/>
    <lineage>
        <taxon>Eukaryota</taxon>
        <taxon>Fungi</taxon>
        <taxon>Dikarya</taxon>
        <taxon>Ascomycota</taxon>
        <taxon>Pezizomycotina</taxon>
        <taxon>Dothideomycetes</taxon>
        <taxon>Pleosporomycetidae</taxon>
        <taxon>Pleosporales</taxon>
        <taxon>Lophiotremataceae</taxon>
        <taxon>Lophiotrema</taxon>
    </lineage>
</organism>
<keyword evidence="5" id="KW-0175">Coiled coil</keyword>
<dbReference type="Pfam" id="PF06839">
    <property type="entry name" value="Zn_ribbon_GRF"/>
    <property type="match status" value="1"/>
</dbReference>
<dbReference type="AlphaFoldDB" id="A0A6A5YTS4"/>
<feature type="region of interest" description="Disordered" evidence="6">
    <location>
        <begin position="66"/>
        <end position="130"/>
    </location>
</feature>
<keyword evidence="9" id="KW-1185">Reference proteome</keyword>
<dbReference type="Proteomes" id="UP000799770">
    <property type="component" value="Unassembled WGS sequence"/>
</dbReference>
<evidence type="ECO:0000313" key="8">
    <source>
        <dbReference type="EMBL" id="KAF2109488.1"/>
    </source>
</evidence>
<evidence type="ECO:0000256" key="4">
    <source>
        <dbReference type="PROSITE-ProRule" id="PRU01343"/>
    </source>
</evidence>
<dbReference type="PROSITE" id="PS51999">
    <property type="entry name" value="ZF_GRF"/>
    <property type="match status" value="1"/>
</dbReference>
<evidence type="ECO:0000313" key="9">
    <source>
        <dbReference type="Proteomes" id="UP000799770"/>
    </source>
</evidence>
<evidence type="ECO:0000256" key="3">
    <source>
        <dbReference type="ARBA" id="ARBA00022833"/>
    </source>
</evidence>
<keyword evidence="3" id="KW-0862">Zinc</keyword>
<feature type="coiled-coil region" evidence="5">
    <location>
        <begin position="297"/>
        <end position="338"/>
    </location>
</feature>
<keyword evidence="2 4" id="KW-0863">Zinc-finger</keyword>
<evidence type="ECO:0000256" key="6">
    <source>
        <dbReference type="SAM" id="MobiDB-lite"/>
    </source>
</evidence>
<accession>A0A6A5YTS4</accession>
<evidence type="ECO:0000256" key="2">
    <source>
        <dbReference type="ARBA" id="ARBA00022771"/>
    </source>
</evidence>
<evidence type="ECO:0000259" key="7">
    <source>
        <dbReference type="PROSITE" id="PS51999"/>
    </source>
</evidence>
<dbReference type="OrthoDB" id="430051at2759"/>
<evidence type="ECO:0000256" key="1">
    <source>
        <dbReference type="ARBA" id="ARBA00022723"/>
    </source>
</evidence>
<gene>
    <name evidence="8" type="ORF">BDV96DRAFT_651920</name>
</gene>
<feature type="compositionally biased region" description="Pro residues" evidence="6">
    <location>
        <begin position="83"/>
        <end position="94"/>
    </location>
</feature>
<feature type="region of interest" description="Disordered" evidence="6">
    <location>
        <begin position="165"/>
        <end position="185"/>
    </location>
</feature>
<dbReference type="InterPro" id="IPR010666">
    <property type="entry name" value="Znf_GRF"/>
</dbReference>
<dbReference type="GO" id="GO:0008270">
    <property type="term" value="F:zinc ion binding"/>
    <property type="evidence" value="ECO:0007669"/>
    <property type="project" value="UniProtKB-KW"/>
</dbReference>